<gene>
    <name evidence="1" type="ORF">FRX31_028850</name>
</gene>
<dbReference type="PANTHER" id="PTHR47389">
    <property type="entry name" value="OS09G0436400 PROTEIN"/>
    <property type="match status" value="1"/>
</dbReference>
<dbReference type="Gene3D" id="2.30.42.10">
    <property type="match status" value="1"/>
</dbReference>
<keyword evidence="2" id="KW-1185">Reference proteome</keyword>
<name>A0A7J6V9C1_THATH</name>
<evidence type="ECO:0000313" key="1">
    <source>
        <dbReference type="EMBL" id="KAF5181563.1"/>
    </source>
</evidence>
<dbReference type="EMBL" id="JABWDY010036000">
    <property type="protein sequence ID" value="KAF5181563.1"/>
    <property type="molecule type" value="Genomic_DNA"/>
</dbReference>
<evidence type="ECO:0008006" key="3">
    <source>
        <dbReference type="Google" id="ProtNLM"/>
    </source>
</evidence>
<dbReference type="PANTHER" id="PTHR47389:SF4">
    <property type="entry name" value="OS09G0436400 PROTEIN"/>
    <property type="match status" value="1"/>
</dbReference>
<dbReference type="AlphaFoldDB" id="A0A7J6V9C1"/>
<dbReference type="SUPFAM" id="SSF50156">
    <property type="entry name" value="PDZ domain-like"/>
    <property type="match status" value="1"/>
</dbReference>
<sequence length="114" mass="12871">MTNFYAAHLSKIEVVVKTYPDICEGVFVEKVVQDSPAHFGGVWHDDVIVECDGQAFWGMIWDKTGNHVQLGLVRKVEGLAERVNLTLAVQEKNPNELNSWPLPEHRMAVVDSLR</sequence>
<protein>
    <recommendedName>
        <fullName evidence="3">PDZ domain-containing protein</fullName>
    </recommendedName>
</protein>
<dbReference type="InterPro" id="IPR036034">
    <property type="entry name" value="PDZ_sf"/>
</dbReference>
<comment type="caution">
    <text evidence="1">The sequence shown here is derived from an EMBL/GenBank/DDBJ whole genome shotgun (WGS) entry which is preliminary data.</text>
</comment>
<dbReference type="Proteomes" id="UP000554482">
    <property type="component" value="Unassembled WGS sequence"/>
</dbReference>
<reference evidence="1 2" key="1">
    <citation type="submission" date="2020-06" db="EMBL/GenBank/DDBJ databases">
        <title>Transcriptomic and genomic resources for Thalictrum thalictroides and T. hernandezii: Facilitating candidate gene discovery in an emerging model plant lineage.</title>
        <authorList>
            <person name="Arias T."/>
            <person name="Riano-Pachon D.M."/>
            <person name="Di Stilio V.S."/>
        </authorList>
    </citation>
    <scope>NUCLEOTIDE SEQUENCE [LARGE SCALE GENOMIC DNA]</scope>
    <source>
        <strain evidence="2">cv. WT478/WT964</strain>
        <tissue evidence="1">Leaves</tissue>
    </source>
</reference>
<evidence type="ECO:0000313" key="2">
    <source>
        <dbReference type="Proteomes" id="UP000554482"/>
    </source>
</evidence>
<organism evidence="1 2">
    <name type="scientific">Thalictrum thalictroides</name>
    <name type="common">Rue-anemone</name>
    <name type="synonym">Anemone thalictroides</name>
    <dbReference type="NCBI Taxonomy" id="46969"/>
    <lineage>
        <taxon>Eukaryota</taxon>
        <taxon>Viridiplantae</taxon>
        <taxon>Streptophyta</taxon>
        <taxon>Embryophyta</taxon>
        <taxon>Tracheophyta</taxon>
        <taxon>Spermatophyta</taxon>
        <taxon>Magnoliopsida</taxon>
        <taxon>Ranunculales</taxon>
        <taxon>Ranunculaceae</taxon>
        <taxon>Thalictroideae</taxon>
        <taxon>Thalictrum</taxon>
    </lineage>
</organism>
<dbReference type="OrthoDB" id="1748676at2759"/>
<accession>A0A7J6V9C1</accession>
<proteinExistence type="predicted"/>